<gene>
    <name evidence="1" type="ORF">Salat_2539700</name>
</gene>
<keyword evidence="2" id="KW-1185">Reference proteome</keyword>
<protein>
    <submittedName>
        <fullName evidence="1">Uncharacterized protein</fullName>
    </submittedName>
</protein>
<proteinExistence type="predicted"/>
<comment type="caution">
    <text evidence="1">The sequence shown here is derived from an EMBL/GenBank/DDBJ whole genome shotgun (WGS) entry which is preliminary data.</text>
</comment>
<name>A0AAE1XSG7_9LAMI</name>
<evidence type="ECO:0000313" key="1">
    <source>
        <dbReference type="EMBL" id="KAK4417142.1"/>
    </source>
</evidence>
<reference evidence="1" key="2">
    <citation type="journal article" date="2024" name="Plant">
        <title>Genomic evolution and insights into agronomic trait innovations of Sesamum species.</title>
        <authorList>
            <person name="Miao H."/>
            <person name="Wang L."/>
            <person name="Qu L."/>
            <person name="Liu H."/>
            <person name="Sun Y."/>
            <person name="Le M."/>
            <person name="Wang Q."/>
            <person name="Wei S."/>
            <person name="Zheng Y."/>
            <person name="Lin W."/>
            <person name="Duan Y."/>
            <person name="Cao H."/>
            <person name="Xiong S."/>
            <person name="Wang X."/>
            <person name="Wei L."/>
            <person name="Li C."/>
            <person name="Ma Q."/>
            <person name="Ju M."/>
            <person name="Zhao R."/>
            <person name="Li G."/>
            <person name="Mu C."/>
            <person name="Tian Q."/>
            <person name="Mei H."/>
            <person name="Zhang T."/>
            <person name="Gao T."/>
            <person name="Zhang H."/>
        </authorList>
    </citation>
    <scope>NUCLEOTIDE SEQUENCE</scope>
    <source>
        <strain evidence="1">3651</strain>
    </source>
</reference>
<dbReference type="AlphaFoldDB" id="A0AAE1XSG7"/>
<dbReference type="Proteomes" id="UP001293254">
    <property type="component" value="Unassembled WGS sequence"/>
</dbReference>
<dbReference type="EMBL" id="JACGWO010000010">
    <property type="protein sequence ID" value="KAK4417142.1"/>
    <property type="molecule type" value="Genomic_DNA"/>
</dbReference>
<accession>A0AAE1XSG7</accession>
<evidence type="ECO:0000313" key="2">
    <source>
        <dbReference type="Proteomes" id="UP001293254"/>
    </source>
</evidence>
<reference evidence="1" key="1">
    <citation type="submission" date="2020-06" db="EMBL/GenBank/DDBJ databases">
        <authorList>
            <person name="Li T."/>
            <person name="Hu X."/>
            <person name="Zhang T."/>
            <person name="Song X."/>
            <person name="Zhang H."/>
            <person name="Dai N."/>
            <person name="Sheng W."/>
            <person name="Hou X."/>
            <person name="Wei L."/>
        </authorList>
    </citation>
    <scope>NUCLEOTIDE SEQUENCE</scope>
    <source>
        <strain evidence="1">3651</strain>
        <tissue evidence="1">Leaf</tissue>
    </source>
</reference>
<sequence length="105" mass="12123">MILTHNLVYKWDIRCSTAVSLKEKFQDLIDDKKKAESMWLALSKESKLSIVISLPTMTLINERETTCLEDACSFKKSHSFDMFVADCATKDGYLGFYKCHDQLFI</sequence>
<organism evidence="1 2">
    <name type="scientific">Sesamum alatum</name>
    <dbReference type="NCBI Taxonomy" id="300844"/>
    <lineage>
        <taxon>Eukaryota</taxon>
        <taxon>Viridiplantae</taxon>
        <taxon>Streptophyta</taxon>
        <taxon>Embryophyta</taxon>
        <taxon>Tracheophyta</taxon>
        <taxon>Spermatophyta</taxon>
        <taxon>Magnoliopsida</taxon>
        <taxon>eudicotyledons</taxon>
        <taxon>Gunneridae</taxon>
        <taxon>Pentapetalae</taxon>
        <taxon>asterids</taxon>
        <taxon>lamiids</taxon>
        <taxon>Lamiales</taxon>
        <taxon>Pedaliaceae</taxon>
        <taxon>Sesamum</taxon>
    </lineage>
</organism>